<comment type="caution">
    <text evidence="1">The sequence shown here is derived from an EMBL/GenBank/DDBJ whole genome shotgun (WGS) entry which is preliminary data.</text>
</comment>
<organism evidence="1 2">
    <name type="scientific">Paramecium sonneborni</name>
    <dbReference type="NCBI Taxonomy" id="65129"/>
    <lineage>
        <taxon>Eukaryota</taxon>
        <taxon>Sar</taxon>
        <taxon>Alveolata</taxon>
        <taxon>Ciliophora</taxon>
        <taxon>Intramacronucleata</taxon>
        <taxon>Oligohymenophorea</taxon>
        <taxon>Peniculida</taxon>
        <taxon>Parameciidae</taxon>
        <taxon>Paramecium</taxon>
    </lineage>
</organism>
<dbReference type="EMBL" id="CAJJDN010000012">
    <property type="protein sequence ID" value="CAD8058647.1"/>
    <property type="molecule type" value="Genomic_DNA"/>
</dbReference>
<keyword evidence="2" id="KW-1185">Reference proteome</keyword>
<dbReference type="Proteomes" id="UP000692954">
    <property type="component" value="Unassembled WGS sequence"/>
</dbReference>
<dbReference type="AlphaFoldDB" id="A0A8S1KUW8"/>
<proteinExistence type="predicted"/>
<evidence type="ECO:0000313" key="2">
    <source>
        <dbReference type="Proteomes" id="UP000692954"/>
    </source>
</evidence>
<gene>
    <name evidence="1" type="ORF">PSON_ATCC_30995.1.T0120307</name>
</gene>
<name>A0A8S1KUW8_9CILI</name>
<protein>
    <submittedName>
        <fullName evidence="1">Uncharacterized protein</fullName>
    </submittedName>
</protein>
<accession>A0A8S1KUW8</accession>
<sequence length="157" mass="19208">MRQANNVQLKEPLQRLDNKKQIIKFTVNSIILQEYKKEEAKLLLILKQQQQNIKEQINSNLKQIVFLQNYLKAIRNSQVYFQYGLQRRYIFRQSILENGAYKFFEVLEQYIKIYLNTRFFNMEKRGHIQKKKRWYQQSGNLMYQTTSQETLNQNPYI</sequence>
<reference evidence="1" key="1">
    <citation type="submission" date="2021-01" db="EMBL/GenBank/DDBJ databases">
        <authorList>
            <consortium name="Genoscope - CEA"/>
            <person name="William W."/>
        </authorList>
    </citation>
    <scope>NUCLEOTIDE SEQUENCE</scope>
</reference>
<evidence type="ECO:0000313" key="1">
    <source>
        <dbReference type="EMBL" id="CAD8058647.1"/>
    </source>
</evidence>